<protein>
    <submittedName>
        <fullName evidence="2">Uncharacterized protein</fullName>
    </submittedName>
</protein>
<proteinExistence type="predicted"/>
<organism evidence="2">
    <name type="scientific">marine sediment metagenome</name>
    <dbReference type="NCBI Taxonomy" id="412755"/>
    <lineage>
        <taxon>unclassified sequences</taxon>
        <taxon>metagenomes</taxon>
        <taxon>ecological metagenomes</taxon>
    </lineage>
</organism>
<evidence type="ECO:0000256" key="1">
    <source>
        <dbReference type="SAM" id="MobiDB-lite"/>
    </source>
</evidence>
<reference evidence="2" key="1">
    <citation type="journal article" date="2014" name="Front. Microbiol.">
        <title>High frequency of phylogenetically diverse reductive dehalogenase-homologous genes in deep subseafloor sedimentary metagenomes.</title>
        <authorList>
            <person name="Kawai M."/>
            <person name="Futagami T."/>
            <person name="Toyoda A."/>
            <person name="Takaki Y."/>
            <person name="Nishi S."/>
            <person name="Hori S."/>
            <person name="Arai W."/>
            <person name="Tsubouchi T."/>
            <person name="Morono Y."/>
            <person name="Uchiyama I."/>
            <person name="Ito T."/>
            <person name="Fujiyama A."/>
            <person name="Inagaki F."/>
            <person name="Takami H."/>
        </authorList>
    </citation>
    <scope>NUCLEOTIDE SEQUENCE</scope>
    <source>
        <strain evidence="2">Expedition CK06-06</strain>
    </source>
</reference>
<comment type="caution">
    <text evidence="2">The sequence shown here is derived from an EMBL/GenBank/DDBJ whole genome shotgun (WGS) entry which is preliminary data.</text>
</comment>
<accession>X1JS01</accession>
<sequence length="60" mass="6924">MIVLDKIKAFLERYAKWYRKEMEFLEPKPEAKGAEKKAAEPPETKVAEAPEKKVNESSSK</sequence>
<dbReference type="EMBL" id="BARU01036796">
    <property type="protein sequence ID" value="GAH81044.1"/>
    <property type="molecule type" value="Genomic_DNA"/>
</dbReference>
<evidence type="ECO:0000313" key="2">
    <source>
        <dbReference type="EMBL" id="GAH81044.1"/>
    </source>
</evidence>
<name>X1JS01_9ZZZZ</name>
<gene>
    <name evidence="2" type="ORF">S03H2_57405</name>
</gene>
<dbReference type="AlphaFoldDB" id="X1JS01"/>
<feature type="region of interest" description="Disordered" evidence="1">
    <location>
        <begin position="28"/>
        <end position="60"/>
    </location>
</feature>